<gene>
    <name evidence="1" type="ORF">ATANTOWER_013229</name>
</gene>
<protein>
    <submittedName>
        <fullName evidence="1">Uncharacterized protein</fullName>
    </submittedName>
</protein>
<organism evidence="1 2">
    <name type="scientific">Ataeniobius toweri</name>
    <dbReference type="NCBI Taxonomy" id="208326"/>
    <lineage>
        <taxon>Eukaryota</taxon>
        <taxon>Metazoa</taxon>
        <taxon>Chordata</taxon>
        <taxon>Craniata</taxon>
        <taxon>Vertebrata</taxon>
        <taxon>Euteleostomi</taxon>
        <taxon>Actinopterygii</taxon>
        <taxon>Neopterygii</taxon>
        <taxon>Teleostei</taxon>
        <taxon>Neoteleostei</taxon>
        <taxon>Acanthomorphata</taxon>
        <taxon>Ovalentaria</taxon>
        <taxon>Atherinomorphae</taxon>
        <taxon>Cyprinodontiformes</taxon>
        <taxon>Goodeidae</taxon>
        <taxon>Ataeniobius</taxon>
    </lineage>
</organism>
<evidence type="ECO:0000313" key="2">
    <source>
        <dbReference type="Proteomes" id="UP001345963"/>
    </source>
</evidence>
<keyword evidence="2" id="KW-1185">Reference proteome</keyword>
<accession>A0ABU7A1V6</accession>
<reference evidence="1 2" key="1">
    <citation type="submission" date="2021-07" db="EMBL/GenBank/DDBJ databases">
        <authorList>
            <person name="Palmer J.M."/>
        </authorList>
    </citation>
    <scope>NUCLEOTIDE SEQUENCE [LARGE SCALE GENOMIC DNA]</scope>
    <source>
        <strain evidence="1 2">AT_MEX2019</strain>
        <tissue evidence="1">Muscle</tissue>
    </source>
</reference>
<name>A0ABU7A1V6_9TELE</name>
<proteinExistence type="predicted"/>
<comment type="caution">
    <text evidence="1">The sequence shown here is derived from an EMBL/GenBank/DDBJ whole genome shotgun (WGS) entry which is preliminary data.</text>
</comment>
<dbReference type="EMBL" id="JAHUTI010000280">
    <property type="protein sequence ID" value="MED6231903.1"/>
    <property type="molecule type" value="Genomic_DNA"/>
</dbReference>
<sequence>MGHSQDLSVFHRDTIIRCNLCKACFYTRDRERGDDGVEKSFKTACLLFFSPRHFRKITLSIGKGTPGPQAQDPCSLDN</sequence>
<dbReference type="Proteomes" id="UP001345963">
    <property type="component" value="Unassembled WGS sequence"/>
</dbReference>
<evidence type="ECO:0000313" key="1">
    <source>
        <dbReference type="EMBL" id="MED6231903.1"/>
    </source>
</evidence>